<protein>
    <submittedName>
        <fullName evidence="2">Uncharacterized protein</fullName>
    </submittedName>
</protein>
<reference evidence="2" key="2">
    <citation type="submission" date="2025-09" db="UniProtKB">
        <authorList>
            <consortium name="Ensembl"/>
        </authorList>
    </citation>
    <scope>IDENTIFICATION</scope>
</reference>
<sequence length="507" mass="56420">MKTSLDLSIQSVLSALFPPFEATAPIVLSQLFRTIEERYRGDALQCLLDFLIPSKHVLESVQQAACAGYSDVVFRCEGWPLCLHDKTVIQLAPINPLLLRPGDFYLQVEPFGEQAARIVLKCLLEEGCREVEETPIPETSYPCIFTEDWLRDINEGRDGTPLSRCLLSTDQGVIKLPWAKIAIPEFLDKPKTMPTCQEALPEPKQISVPVHFNSSTLPVEATVLSANDRMSASLRPAACTSKLVKMQDKRGAPKSCSKPLIKPVGWVSPNTWDSHNYQEIAGDYVDLVDIDKGNELVDKQRDKLPNPTNSVLFQPVRPPPPVPLGNSVPCGCTLQYTGDFQVCYNCCLKHLVKVSNASFVSAKGQSLNATPVTENSHKQHFKTLIFYDFWGLLKTSSLSCPSAGSRDRTGRAVLEVHGDRTEWMSPLVSAQSVCELLLYLHSIPRYTMDLVTTMKALNKTVEASQLTSDFGGTFTYSHSEWLQFHQVLKIHSHTAFNALHCTWRGLG</sequence>
<dbReference type="PANTHER" id="PTHR45845:SF2">
    <property type="entry name" value="RIKEN CDNA D630003M21 GENE"/>
    <property type="match status" value="1"/>
</dbReference>
<name>A0A3Q0S858_AMPCI</name>
<dbReference type="GeneTree" id="ENSGT00940000165533"/>
<dbReference type="STRING" id="61819.ENSACIP00000020944"/>
<reference evidence="2" key="1">
    <citation type="submission" date="2025-08" db="UniProtKB">
        <authorList>
            <consortium name="Ensembl"/>
        </authorList>
    </citation>
    <scope>IDENTIFICATION</scope>
</reference>
<feature type="region of interest" description="Disordered" evidence="1">
    <location>
        <begin position="299"/>
        <end position="318"/>
    </location>
</feature>
<accession>A0A3Q0S858</accession>
<dbReference type="Ensembl" id="ENSACIT00000021490.1">
    <property type="protein sequence ID" value="ENSACIP00000020944.1"/>
    <property type="gene ID" value="ENSACIG00000016273.1"/>
</dbReference>
<dbReference type="InterPro" id="IPR052231">
    <property type="entry name" value="Rho_GEF_signaling-related"/>
</dbReference>
<dbReference type="AlphaFoldDB" id="A0A3Q0S858"/>
<keyword evidence="3" id="KW-1185">Reference proteome</keyword>
<dbReference type="Proteomes" id="UP000261340">
    <property type="component" value="Unplaced"/>
</dbReference>
<dbReference type="OMA" id="WLQFHQV"/>
<organism evidence="2 3">
    <name type="scientific">Amphilophus citrinellus</name>
    <name type="common">Midas cichlid</name>
    <name type="synonym">Cichlasoma citrinellum</name>
    <dbReference type="NCBI Taxonomy" id="61819"/>
    <lineage>
        <taxon>Eukaryota</taxon>
        <taxon>Metazoa</taxon>
        <taxon>Chordata</taxon>
        <taxon>Craniata</taxon>
        <taxon>Vertebrata</taxon>
        <taxon>Euteleostomi</taxon>
        <taxon>Actinopterygii</taxon>
        <taxon>Neopterygii</taxon>
        <taxon>Teleostei</taxon>
        <taxon>Neoteleostei</taxon>
        <taxon>Acanthomorphata</taxon>
        <taxon>Ovalentaria</taxon>
        <taxon>Cichlomorphae</taxon>
        <taxon>Cichliformes</taxon>
        <taxon>Cichlidae</taxon>
        <taxon>New World cichlids</taxon>
        <taxon>Cichlasomatinae</taxon>
        <taxon>Heroini</taxon>
        <taxon>Amphilophus</taxon>
    </lineage>
</organism>
<dbReference type="PANTHER" id="PTHR45845">
    <property type="entry name" value="RHO GUANINE NUCLEOTIDE EXCHANGE FACTOR-RELATED"/>
    <property type="match status" value="1"/>
</dbReference>
<evidence type="ECO:0000256" key="1">
    <source>
        <dbReference type="SAM" id="MobiDB-lite"/>
    </source>
</evidence>
<proteinExistence type="predicted"/>
<evidence type="ECO:0000313" key="2">
    <source>
        <dbReference type="Ensembl" id="ENSACIP00000020944.1"/>
    </source>
</evidence>
<evidence type="ECO:0000313" key="3">
    <source>
        <dbReference type="Proteomes" id="UP000261340"/>
    </source>
</evidence>